<proteinExistence type="predicted"/>
<dbReference type="EMBL" id="CM056744">
    <property type="protein sequence ID" value="KAJ8668576.1"/>
    <property type="molecule type" value="Genomic_DNA"/>
</dbReference>
<organism evidence="1 2">
    <name type="scientific">Eretmocerus hayati</name>
    <dbReference type="NCBI Taxonomy" id="131215"/>
    <lineage>
        <taxon>Eukaryota</taxon>
        <taxon>Metazoa</taxon>
        <taxon>Ecdysozoa</taxon>
        <taxon>Arthropoda</taxon>
        <taxon>Hexapoda</taxon>
        <taxon>Insecta</taxon>
        <taxon>Pterygota</taxon>
        <taxon>Neoptera</taxon>
        <taxon>Endopterygota</taxon>
        <taxon>Hymenoptera</taxon>
        <taxon>Apocrita</taxon>
        <taxon>Proctotrupomorpha</taxon>
        <taxon>Chalcidoidea</taxon>
        <taxon>Aphelinidae</taxon>
        <taxon>Aphelininae</taxon>
        <taxon>Eretmocerus</taxon>
    </lineage>
</organism>
<feature type="non-terminal residue" evidence="1">
    <location>
        <position position="355"/>
    </location>
</feature>
<dbReference type="Proteomes" id="UP001239111">
    <property type="component" value="Chromosome 4"/>
</dbReference>
<evidence type="ECO:0000313" key="2">
    <source>
        <dbReference type="Proteomes" id="UP001239111"/>
    </source>
</evidence>
<name>A0ACC2ND28_9HYME</name>
<gene>
    <name evidence="1" type="ORF">QAD02_010239</name>
</gene>
<keyword evidence="2" id="KW-1185">Reference proteome</keyword>
<protein>
    <submittedName>
        <fullName evidence="1">Uncharacterized protein</fullName>
    </submittedName>
</protein>
<accession>A0ACC2ND28</accession>
<evidence type="ECO:0000313" key="1">
    <source>
        <dbReference type="EMBL" id="KAJ8668576.1"/>
    </source>
</evidence>
<reference evidence="1" key="1">
    <citation type="submission" date="2023-04" db="EMBL/GenBank/DDBJ databases">
        <title>A chromosome-level genome assembly of the parasitoid wasp Eretmocerus hayati.</title>
        <authorList>
            <person name="Zhong Y."/>
            <person name="Liu S."/>
            <person name="Liu Y."/>
        </authorList>
    </citation>
    <scope>NUCLEOTIDE SEQUENCE</scope>
    <source>
        <strain evidence="1">ZJU_SS_LIU_2023</strain>
    </source>
</reference>
<sequence>MGTLKFCVAVCVLFAAEALASKFTVSKHELTVPLGKENSFVFSAETNSTTYYEVFFRADHPSLVQIIPENVTVSSVQLTQSITLKGLQLGRLKVNASIPNADEKEYKDVFVNVTVERSSALRIIAYVIGWIYFAAWSVSFYPQIYTNYKRKSVVGLNFDFLTLNVVGFFLYSLYNCGMFWIPEIERQYLEEHPQGLNPVKPNDVFFSLHAFVISLFTIFQCLIYDRGEQKVSTIARIIHGIFTCFVLGCAIIAVLHYITWHRFLEYCSYVKLTITLIKYVPQAFYNYKRQSTVGWSIGNIFLDFIGGTLSMLQMIFDGINYDDFGSIFGDLTKFGLGFFSVAFDVLFLVQHYVLY</sequence>
<comment type="caution">
    <text evidence="1">The sequence shown here is derived from an EMBL/GenBank/DDBJ whole genome shotgun (WGS) entry which is preliminary data.</text>
</comment>